<gene>
    <name evidence="4" type="ORF">EGW08_004142</name>
</gene>
<evidence type="ECO:0000313" key="4">
    <source>
        <dbReference type="EMBL" id="RUS88089.1"/>
    </source>
</evidence>
<evidence type="ECO:0000313" key="5">
    <source>
        <dbReference type="Proteomes" id="UP000271974"/>
    </source>
</evidence>
<feature type="compositionally biased region" description="Basic and acidic residues" evidence="2">
    <location>
        <begin position="87"/>
        <end position="109"/>
    </location>
</feature>
<dbReference type="OrthoDB" id="39591at2759"/>
<dbReference type="InterPro" id="IPR019451">
    <property type="entry name" value="Rtp1_C1"/>
</dbReference>
<feature type="non-terminal residue" evidence="4">
    <location>
        <position position="414"/>
    </location>
</feature>
<protein>
    <recommendedName>
        <fullName evidence="3">RNA polymerase II assembly factor Rtp1 C-terminal domain-containing protein</fullName>
    </recommendedName>
</protein>
<comment type="caution">
    <text evidence="4">The sequence shown here is derived from an EMBL/GenBank/DDBJ whole genome shotgun (WGS) entry which is preliminary data.</text>
</comment>
<organism evidence="4 5">
    <name type="scientific">Elysia chlorotica</name>
    <name type="common">Eastern emerald elysia</name>
    <name type="synonym">Sea slug</name>
    <dbReference type="NCBI Taxonomy" id="188477"/>
    <lineage>
        <taxon>Eukaryota</taxon>
        <taxon>Metazoa</taxon>
        <taxon>Spiralia</taxon>
        <taxon>Lophotrochozoa</taxon>
        <taxon>Mollusca</taxon>
        <taxon>Gastropoda</taxon>
        <taxon>Heterobranchia</taxon>
        <taxon>Euthyneura</taxon>
        <taxon>Panpulmonata</taxon>
        <taxon>Sacoglossa</taxon>
        <taxon>Placobranchoidea</taxon>
        <taxon>Plakobranchidae</taxon>
        <taxon>Elysia</taxon>
    </lineage>
</organism>
<comment type="similarity">
    <text evidence="1">Belongs to the Tango6 family.</text>
</comment>
<reference evidence="4 5" key="1">
    <citation type="submission" date="2019-01" db="EMBL/GenBank/DDBJ databases">
        <title>A draft genome assembly of the solar-powered sea slug Elysia chlorotica.</title>
        <authorList>
            <person name="Cai H."/>
            <person name="Li Q."/>
            <person name="Fang X."/>
            <person name="Li J."/>
            <person name="Curtis N.E."/>
            <person name="Altenburger A."/>
            <person name="Shibata T."/>
            <person name="Feng M."/>
            <person name="Maeda T."/>
            <person name="Schwartz J.A."/>
            <person name="Shigenobu S."/>
            <person name="Lundholm N."/>
            <person name="Nishiyama T."/>
            <person name="Yang H."/>
            <person name="Hasebe M."/>
            <person name="Li S."/>
            <person name="Pierce S.K."/>
            <person name="Wang J."/>
        </authorList>
    </citation>
    <scope>NUCLEOTIDE SEQUENCE [LARGE SCALE GENOMIC DNA]</scope>
    <source>
        <strain evidence="4">EC2010</strain>
        <tissue evidence="4">Whole organism of an adult</tissue>
    </source>
</reference>
<evidence type="ECO:0000256" key="1">
    <source>
        <dbReference type="ARBA" id="ARBA00005724"/>
    </source>
</evidence>
<dbReference type="PANTHER" id="PTHR20959:SF1">
    <property type="entry name" value="TRANSPORT AND GOLGI ORGANIZATION PROTEIN 6 HOMOLOG"/>
    <property type="match status" value="1"/>
</dbReference>
<evidence type="ECO:0000256" key="2">
    <source>
        <dbReference type="SAM" id="MobiDB-lite"/>
    </source>
</evidence>
<dbReference type="SUPFAM" id="SSF48371">
    <property type="entry name" value="ARM repeat"/>
    <property type="match status" value="1"/>
</dbReference>
<evidence type="ECO:0000259" key="3">
    <source>
        <dbReference type="Pfam" id="PF10363"/>
    </source>
</evidence>
<dbReference type="GO" id="GO:0009306">
    <property type="term" value="P:protein secretion"/>
    <property type="evidence" value="ECO:0007669"/>
    <property type="project" value="TreeGrafter"/>
</dbReference>
<feature type="region of interest" description="Disordered" evidence="2">
    <location>
        <begin position="87"/>
        <end position="145"/>
    </location>
</feature>
<dbReference type="EMBL" id="RQTK01000093">
    <property type="protein sequence ID" value="RUS88089.1"/>
    <property type="molecule type" value="Genomic_DNA"/>
</dbReference>
<dbReference type="Pfam" id="PF10363">
    <property type="entry name" value="RTP1_C1"/>
    <property type="match status" value="1"/>
</dbReference>
<proteinExistence type="inferred from homology"/>
<name>A0A3S1HXE9_ELYCH</name>
<feature type="compositionally biased region" description="Basic and acidic residues" evidence="2">
    <location>
        <begin position="122"/>
        <end position="139"/>
    </location>
</feature>
<dbReference type="InterPro" id="IPR039600">
    <property type="entry name" value="TANGO6/Rtp1"/>
</dbReference>
<dbReference type="AlphaFoldDB" id="A0A3S1HXE9"/>
<sequence length="414" mass="45177">MCQACADEETAAFEWETVAMAMGLLTTVLSGGLELGDQTELLDELLPLMTFISDSKAADPRVKEMADDLKVAVATKGLVWAELSQMREERRNNKDPRSSKEETKTKKLIEVLSETSGEEDVKELIKQRKASKESGKETSADPATGVTQLEQALQELCDPMLPVRGHGLIALARLVEDRSPEVHDKQEVLLKVFLENLSHTDSYIYLAAVNGLAALADLCPDRVIPCLTSELRSKCENTTEGSGDEKSSESLVLKVSEALVKATRRLGEMTPKYRDLLLPAILCSCRHGDPLTRASCLSGLAEVCQRLHFALGPVLYEVITCCRDVLTSDPDPEPRKAAAMTFALILRGLGKDTLTALGGALIDVYRSLKRAAATDPEEGVRVHAALALDELDGTMREMLFARPELSKQISILGL</sequence>
<feature type="domain" description="RNA polymerase II assembly factor Rtp1 C-terminal" evidence="3">
    <location>
        <begin position="149"/>
        <end position="269"/>
    </location>
</feature>
<accession>A0A3S1HXE9</accession>
<dbReference type="InterPro" id="IPR011989">
    <property type="entry name" value="ARM-like"/>
</dbReference>
<dbReference type="InterPro" id="IPR016024">
    <property type="entry name" value="ARM-type_fold"/>
</dbReference>
<keyword evidence="5" id="KW-1185">Reference proteome</keyword>
<dbReference type="Gene3D" id="1.25.10.10">
    <property type="entry name" value="Leucine-rich Repeat Variant"/>
    <property type="match status" value="1"/>
</dbReference>
<dbReference type="PANTHER" id="PTHR20959">
    <property type="entry name" value="TRANSPORT AND GOLGI ORGANIZATION PROTEIN 6 FAMILY MEMBER"/>
    <property type="match status" value="1"/>
</dbReference>
<dbReference type="Proteomes" id="UP000271974">
    <property type="component" value="Unassembled WGS sequence"/>
</dbReference>